<protein>
    <recommendedName>
        <fullName evidence="1">Antitoxin SocA-like Panacea domain-containing protein</fullName>
    </recommendedName>
</protein>
<dbReference type="Proteomes" id="UP000177090">
    <property type="component" value="Unassembled WGS sequence"/>
</dbReference>
<comment type="caution">
    <text evidence="2">The sequence shown here is derived from an EMBL/GenBank/DDBJ whole genome shotgun (WGS) entry which is preliminary data.</text>
</comment>
<evidence type="ECO:0000259" key="1">
    <source>
        <dbReference type="Pfam" id="PF13274"/>
    </source>
</evidence>
<dbReference type="AlphaFoldDB" id="A0A1G2QIX2"/>
<accession>A0A1G2QIX2</accession>
<organism evidence="2 3">
    <name type="scientific">Candidatus Vogelbacteria bacterium RIFOXYD1_FULL_51_18</name>
    <dbReference type="NCBI Taxonomy" id="1802440"/>
    <lineage>
        <taxon>Bacteria</taxon>
        <taxon>Candidatus Vogeliibacteriota</taxon>
    </lineage>
</organism>
<gene>
    <name evidence="2" type="ORF">A2569_03020</name>
</gene>
<name>A0A1G2QIX2_9BACT</name>
<feature type="domain" description="Antitoxin SocA-like Panacea" evidence="1">
    <location>
        <begin position="34"/>
        <end position="126"/>
    </location>
</feature>
<dbReference type="InterPro" id="IPR025272">
    <property type="entry name" value="SocA_Panacea"/>
</dbReference>
<evidence type="ECO:0000313" key="2">
    <source>
        <dbReference type="EMBL" id="OHA60387.1"/>
    </source>
</evidence>
<reference evidence="2 3" key="1">
    <citation type="journal article" date="2016" name="Nat. Commun.">
        <title>Thousands of microbial genomes shed light on interconnected biogeochemical processes in an aquifer system.</title>
        <authorList>
            <person name="Anantharaman K."/>
            <person name="Brown C.T."/>
            <person name="Hug L.A."/>
            <person name="Sharon I."/>
            <person name="Castelle C.J."/>
            <person name="Probst A.J."/>
            <person name="Thomas B.C."/>
            <person name="Singh A."/>
            <person name="Wilkins M.J."/>
            <person name="Karaoz U."/>
            <person name="Brodie E.L."/>
            <person name="Williams K.H."/>
            <person name="Hubbard S.S."/>
            <person name="Banfield J.F."/>
        </authorList>
    </citation>
    <scope>NUCLEOTIDE SEQUENCE [LARGE SCALE GENOMIC DNA]</scope>
</reference>
<dbReference type="Pfam" id="PF13274">
    <property type="entry name" value="SocA_Panacea"/>
    <property type="match status" value="1"/>
</dbReference>
<evidence type="ECO:0000313" key="3">
    <source>
        <dbReference type="Proteomes" id="UP000177090"/>
    </source>
</evidence>
<dbReference type="STRING" id="1802440.A2569_03020"/>
<dbReference type="EMBL" id="MHTL01000014">
    <property type="protein sequence ID" value="OHA60387.1"/>
    <property type="molecule type" value="Genomic_DNA"/>
</dbReference>
<proteinExistence type="predicted"/>
<sequence length="163" mass="19106">MALHSQKTLKARDVGRYFLYLASQEKEPITNKKLQKLVYYAQAWSLVLNNKKLFSEPIEAWVHGPAVRSLYVLYKKFGFEPIQEEIKSDTLNISGKSKELIDTVWNAYGKLDAGYLEMLTHSEEPWREARKGLQHYENSENEISLESMKNYYSEKLEEAKKHK</sequence>